<name>A0A9P4PYB4_9PLEO</name>
<dbReference type="PROSITE" id="PS00518">
    <property type="entry name" value="ZF_RING_1"/>
    <property type="match status" value="1"/>
</dbReference>
<dbReference type="PROSITE" id="PS50089">
    <property type="entry name" value="ZF_RING_2"/>
    <property type="match status" value="1"/>
</dbReference>
<keyword evidence="1" id="KW-0479">Metal-binding</keyword>
<dbReference type="Proteomes" id="UP000799764">
    <property type="component" value="Unassembled WGS sequence"/>
</dbReference>
<protein>
    <recommendedName>
        <fullName evidence="5">RING-type domain-containing protein</fullName>
    </recommendedName>
</protein>
<evidence type="ECO:0000313" key="6">
    <source>
        <dbReference type="EMBL" id="KAF2451543.1"/>
    </source>
</evidence>
<evidence type="ECO:0000256" key="2">
    <source>
        <dbReference type="ARBA" id="ARBA00022771"/>
    </source>
</evidence>
<dbReference type="Gene3D" id="3.30.40.10">
    <property type="entry name" value="Zinc/RING finger domain, C3HC4 (zinc finger)"/>
    <property type="match status" value="1"/>
</dbReference>
<proteinExistence type="predicted"/>
<sequence length="105" mass="12119">MEISVHPNSLAFRTLPDLFDSTNVSPSSSFIPLEGDHEFIDLDSFSTVVERDCPICLAPKVKWRRLRTCGHELCEDCLREQMHSSLQNKFLCPFDRRSFFDSPPQ</sequence>
<dbReference type="SMART" id="SM00184">
    <property type="entry name" value="RING"/>
    <property type="match status" value="1"/>
</dbReference>
<accession>A0A9P4PYB4</accession>
<gene>
    <name evidence="6" type="ORF">P171DRAFT_438256</name>
</gene>
<dbReference type="SUPFAM" id="SSF57850">
    <property type="entry name" value="RING/U-box"/>
    <property type="match status" value="1"/>
</dbReference>
<dbReference type="InterPro" id="IPR001841">
    <property type="entry name" value="Znf_RING"/>
</dbReference>
<evidence type="ECO:0000259" key="5">
    <source>
        <dbReference type="PROSITE" id="PS50089"/>
    </source>
</evidence>
<dbReference type="InterPro" id="IPR013083">
    <property type="entry name" value="Znf_RING/FYVE/PHD"/>
</dbReference>
<dbReference type="InterPro" id="IPR027370">
    <property type="entry name" value="Znf-RING_euk"/>
</dbReference>
<evidence type="ECO:0000256" key="3">
    <source>
        <dbReference type="ARBA" id="ARBA00022833"/>
    </source>
</evidence>
<keyword evidence="2 4" id="KW-0863">Zinc-finger</keyword>
<dbReference type="Pfam" id="PF13445">
    <property type="entry name" value="zf-RING_UBOX"/>
    <property type="match status" value="1"/>
</dbReference>
<feature type="domain" description="RING-type" evidence="5">
    <location>
        <begin position="53"/>
        <end position="96"/>
    </location>
</feature>
<evidence type="ECO:0000256" key="4">
    <source>
        <dbReference type="PROSITE-ProRule" id="PRU00175"/>
    </source>
</evidence>
<dbReference type="AlphaFoldDB" id="A0A9P4PYB4"/>
<organism evidence="6 7">
    <name type="scientific">Karstenula rhodostoma CBS 690.94</name>
    <dbReference type="NCBI Taxonomy" id="1392251"/>
    <lineage>
        <taxon>Eukaryota</taxon>
        <taxon>Fungi</taxon>
        <taxon>Dikarya</taxon>
        <taxon>Ascomycota</taxon>
        <taxon>Pezizomycotina</taxon>
        <taxon>Dothideomycetes</taxon>
        <taxon>Pleosporomycetidae</taxon>
        <taxon>Pleosporales</taxon>
        <taxon>Massarineae</taxon>
        <taxon>Didymosphaeriaceae</taxon>
        <taxon>Karstenula</taxon>
    </lineage>
</organism>
<dbReference type="InterPro" id="IPR017907">
    <property type="entry name" value="Znf_RING_CS"/>
</dbReference>
<dbReference type="GO" id="GO:0008270">
    <property type="term" value="F:zinc ion binding"/>
    <property type="evidence" value="ECO:0007669"/>
    <property type="project" value="UniProtKB-KW"/>
</dbReference>
<evidence type="ECO:0000256" key="1">
    <source>
        <dbReference type="ARBA" id="ARBA00022723"/>
    </source>
</evidence>
<evidence type="ECO:0000313" key="7">
    <source>
        <dbReference type="Proteomes" id="UP000799764"/>
    </source>
</evidence>
<dbReference type="OrthoDB" id="3777578at2759"/>
<reference evidence="6" key="1">
    <citation type="journal article" date="2020" name="Stud. Mycol.">
        <title>101 Dothideomycetes genomes: a test case for predicting lifestyles and emergence of pathogens.</title>
        <authorList>
            <person name="Haridas S."/>
            <person name="Albert R."/>
            <person name="Binder M."/>
            <person name="Bloem J."/>
            <person name="Labutti K."/>
            <person name="Salamov A."/>
            <person name="Andreopoulos B."/>
            <person name="Baker S."/>
            <person name="Barry K."/>
            <person name="Bills G."/>
            <person name="Bluhm B."/>
            <person name="Cannon C."/>
            <person name="Castanera R."/>
            <person name="Culley D."/>
            <person name="Daum C."/>
            <person name="Ezra D."/>
            <person name="Gonzalez J."/>
            <person name="Henrissat B."/>
            <person name="Kuo A."/>
            <person name="Liang C."/>
            <person name="Lipzen A."/>
            <person name="Lutzoni F."/>
            <person name="Magnuson J."/>
            <person name="Mondo S."/>
            <person name="Nolan M."/>
            <person name="Ohm R."/>
            <person name="Pangilinan J."/>
            <person name="Park H.-J."/>
            <person name="Ramirez L."/>
            <person name="Alfaro M."/>
            <person name="Sun H."/>
            <person name="Tritt A."/>
            <person name="Yoshinaga Y."/>
            <person name="Zwiers L.-H."/>
            <person name="Turgeon B."/>
            <person name="Goodwin S."/>
            <person name="Spatafora J."/>
            <person name="Crous P."/>
            <person name="Grigoriev I."/>
        </authorList>
    </citation>
    <scope>NUCLEOTIDE SEQUENCE</scope>
    <source>
        <strain evidence="6">CBS 690.94</strain>
    </source>
</reference>
<dbReference type="EMBL" id="MU001492">
    <property type="protein sequence ID" value="KAF2451543.1"/>
    <property type="molecule type" value="Genomic_DNA"/>
</dbReference>
<keyword evidence="3" id="KW-0862">Zinc</keyword>
<keyword evidence="7" id="KW-1185">Reference proteome</keyword>
<comment type="caution">
    <text evidence="6">The sequence shown here is derived from an EMBL/GenBank/DDBJ whole genome shotgun (WGS) entry which is preliminary data.</text>
</comment>